<dbReference type="Proteomes" id="UP000006591">
    <property type="component" value="Chromosome 8"/>
</dbReference>
<evidence type="ECO:0000313" key="3">
    <source>
        <dbReference type="Proteomes" id="UP000006591"/>
    </source>
</evidence>
<dbReference type="STRING" id="4536.A0A0E0IA99"/>
<dbReference type="InterPro" id="IPR011990">
    <property type="entry name" value="TPR-like_helical_dom_sf"/>
</dbReference>
<feature type="region of interest" description="Disordered" evidence="1">
    <location>
        <begin position="17"/>
        <end position="77"/>
    </location>
</feature>
<dbReference type="Gene3D" id="1.25.40.10">
    <property type="entry name" value="Tetratricopeptide repeat domain"/>
    <property type="match status" value="1"/>
</dbReference>
<dbReference type="SUPFAM" id="SSF48452">
    <property type="entry name" value="TPR-like"/>
    <property type="match status" value="1"/>
</dbReference>
<feature type="region of interest" description="Disordered" evidence="1">
    <location>
        <begin position="135"/>
        <end position="173"/>
    </location>
</feature>
<name>A0A0E0IA99_ORYNI</name>
<evidence type="ECO:0000313" key="2">
    <source>
        <dbReference type="EnsemblPlants" id="ONIVA08G11330.1"/>
    </source>
</evidence>
<keyword evidence="3" id="KW-1185">Reference proteome</keyword>
<dbReference type="PANTHER" id="PTHR46224:SF68">
    <property type="entry name" value="OS08G0325400 PROTEIN"/>
    <property type="match status" value="1"/>
</dbReference>
<reference evidence="2" key="1">
    <citation type="submission" date="2015-04" db="UniProtKB">
        <authorList>
            <consortium name="EnsemblPlants"/>
        </authorList>
    </citation>
    <scope>IDENTIFICATION</scope>
    <source>
        <strain evidence="2">SL10</strain>
    </source>
</reference>
<organism evidence="2">
    <name type="scientific">Oryza nivara</name>
    <name type="common">Indian wild rice</name>
    <name type="synonym">Oryza sativa f. spontanea</name>
    <dbReference type="NCBI Taxonomy" id="4536"/>
    <lineage>
        <taxon>Eukaryota</taxon>
        <taxon>Viridiplantae</taxon>
        <taxon>Streptophyta</taxon>
        <taxon>Embryophyta</taxon>
        <taxon>Tracheophyta</taxon>
        <taxon>Spermatophyta</taxon>
        <taxon>Magnoliopsida</taxon>
        <taxon>Liliopsida</taxon>
        <taxon>Poales</taxon>
        <taxon>Poaceae</taxon>
        <taxon>BOP clade</taxon>
        <taxon>Oryzoideae</taxon>
        <taxon>Oryzeae</taxon>
        <taxon>Oryzinae</taxon>
        <taxon>Oryza</taxon>
    </lineage>
</organism>
<dbReference type="AlphaFoldDB" id="A0A0E0IA99"/>
<dbReference type="HOGENOM" id="CLU_1002510_0_0_1"/>
<dbReference type="Gramene" id="ONIVA08G11330.1">
    <property type="protein sequence ID" value="ONIVA08G11330.1"/>
    <property type="gene ID" value="ONIVA08G11330"/>
</dbReference>
<evidence type="ECO:0000256" key="1">
    <source>
        <dbReference type="SAM" id="MobiDB-lite"/>
    </source>
</evidence>
<feature type="compositionally biased region" description="Polar residues" evidence="1">
    <location>
        <begin position="62"/>
        <end position="77"/>
    </location>
</feature>
<feature type="compositionally biased region" description="Basic and acidic residues" evidence="1">
    <location>
        <begin position="135"/>
        <end position="151"/>
    </location>
</feature>
<accession>A0A0E0IA99</accession>
<sequence>MTWTRLLVLPASMTTPYPWGRRRGERDRRRRRRSARADAAARRRRPRPRREPIMEEMEANGSKYQQQKLGDVPSSQPHHLNWKKELLKLLLLAAATELQRPWREGVTLRRPPPRLPSSCAVTAAAAARVRETLTLEEEGRGVGDELTEEKVATGGETVPSPSRPSQAAPDAAPGAALPLAMDLDPDDATLFSNRSLCWLRRGHGGKALLDAHECRKKQPDWSKACYRLGASLMSLKDYGSACDALFDGLKLDPADVQIENALREAFQNLKLSRSTKAK</sequence>
<proteinExistence type="predicted"/>
<dbReference type="EnsemblPlants" id="ONIVA08G11330.1">
    <property type="protein sequence ID" value="ONIVA08G11330.1"/>
    <property type="gene ID" value="ONIVA08G11330"/>
</dbReference>
<dbReference type="eggNOG" id="KOG0548">
    <property type="taxonomic scope" value="Eukaryota"/>
</dbReference>
<protein>
    <submittedName>
        <fullName evidence="2">Uncharacterized protein</fullName>
    </submittedName>
</protein>
<reference evidence="2" key="2">
    <citation type="submission" date="2018-04" db="EMBL/GenBank/DDBJ databases">
        <title>OnivRS2 (Oryza nivara Reference Sequence Version 2).</title>
        <authorList>
            <person name="Zhang J."/>
            <person name="Kudrna D."/>
            <person name="Lee S."/>
            <person name="Talag J."/>
            <person name="Rajasekar S."/>
            <person name="Welchert J."/>
            <person name="Hsing Y.-I."/>
            <person name="Wing R.A."/>
        </authorList>
    </citation>
    <scope>NUCLEOTIDE SEQUENCE [LARGE SCALE GENOMIC DNA]</scope>
    <source>
        <strain evidence="2">SL10</strain>
    </source>
</reference>
<dbReference type="InterPro" id="IPR051616">
    <property type="entry name" value="Cul2-RING_E3_ligase_SR"/>
</dbReference>
<dbReference type="PANTHER" id="PTHR46224">
    <property type="entry name" value="ANKYRIN REPEAT FAMILY PROTEIN"/>
    <property type="match status" value="1"/>
</dbReference>